<protein>
    <recommendedName>
        <fullName evidence="3">SHSP domain-containing protein</fullName>
    </recommendedName>
</protein>
<proteinExistence type="predicted"/>
<accession>A0A9P1E5G7</accession>
<dbReference type="PANTHER" id="PTHR34661">
    <property type="entry name" value="INCREASED DNA METHYLATION 3"/>
    <property type="match status" value="1"/>
</dbReference>
<sequence length="153" mass="16407">MSSHKIKPLVALNGTAKEAGIGPGIGLVDIGESECAYLFQVSLPGVRDKGHLKCDIQRDGKVNIEGVITESHQLLRNSSAGLYQVNVQELCPPGPFSVSFSLPGPVDPRLCSPTFRQDGILEVVVVKFGLPHHLECEGSSLSANWSNGWFQPS</sequence>
<dbReference type="AlphaFoldDB" id="A0A9P1E5G7"/>
<keyword evidence="2" id="KW-1185">Reference proteome</keyword>
<evidence type="ECO:0000313" key="1">
    <source>
        <dbReference type="EMBL" id="CAH9079837.1"/>
    </source>
</evidence>
<dbReference type="SUPFAM" id="SSF49764">
    <property type="entry name" value="HSP20-like chaperones"/>
    <property type="match status" value="1"/>
</dbReference>
<organism evidence="1 2">
    <name type="scientific">Cuscuta europaea</name>
    <name type="common">European dodder</name>
    <dbReference type="NCBI Taxonomy" id="41803"/>
    <lineage>
        <taxon>Eukaryota</taxon>
        <taxon>Viridiplantae</taxon>
        <taxon>Streptophyta</taxon>
        <taxon>Embryophyta</taxon>
        <taxon>Tracheophyta</taxon>
        <taxon>Spermatophyta</taxon>
        <taxon>Magnoliopsida</taxon>
        <taxon>eudicotyledons</taxon>
        <taxon>Gunneridae</taxon>
        <taxon>Pentapetalae</taxon>
        <taxon>asterids</taxon>
        <taxon>lamiids</taxon>
        <taxon>Solanales</taxon>
        <taxon>Convolvulaceae</taxon>
        <taxon>Cuscuteae</taxon>
        <taxon>Cuscuta</taxon>
        <taxon>Cuscuta subgen. Cuscuta</taxon>
    </lineage>
</organism>
<evidence type="ECO:0008006" key="3">
    <source>
        <dbReference type="Google" id="ProtNLM"/>
    </source>
</evidence>
<dbReference type="FunFam" id="2.60.40.790:FF:000049">
    <property type="entry name" value="Increased DNA methylation 3"/>
    <property type="match status" value="1"/>
</dbReference>
<name>A0A9P1E5G7_CUSEU</name>
<dbReference type="OrthoDB" id="1211981at2759"/>
<dbReference type="Proteomes" id="UP001152484">
    <property type="component" value="Unassembled WGS sequence"/>
</dbReference>
<dbReference type="PANTHER" id="PTHR34661:SF2">
    <property type="entry name" value="SHSP DOMAIN-CONTAINING PROTEIN"/>
    <property type="match status" value="1"/>
</dbReference>
<dbReference type="InterPro" id="IPR039321">
    <property type="entry name" value="IDM2/3-like"/>
</dbReference>
<dbReference type="CDD" id="cd06464">
    <property type="entry name" value="ACD_sHsps-like"/>
    <property type="match status" value="1"/>
</dbReference>
<dbReference type="Gene3D" id="2.60.40.790">
    <property type="match status" value="1"/>
</dbReference>
<comment type="caution">
    <text evidence="1">The sequence shown here is derived from an EMBL/GenBank/DDBJ whole genome shotgun (WGS) entry which is preliminary data.</text>
</comment>
<dbReference type="GO" id="GO:0005634">
    <property type="term" value="C:nucleus"/>
    <property type="evidence" value="ECO:0007669"/>
    <property type="project" value="TreeGrafter"/>
</dbReference>
<dbReference type="EMBL" id="CAMAPE010000011">
    <property type="protein sequence ID" value="CAH9079837.1"/>
    <property type="molecule type" value="Genomic_DNA"/>
</dbReference>
<evidence type="ECO:0000313" key="2">
    <source>
        <dbReference type="Proteomes" id="UP001152484"/>
    </source>
</evidence>
<reference evidence="1" key="1">
    <citation type="submission" date="2022-07" db="EMBL/GenBank/DDBJ databases">
        <authorList>
            <person name="Macas J."/>
            <person name="Novak P."/>
            <person name="Neumann P."/>
        </authorList>
    </citation>
    <scope>NUCLEOTIDE SEQUENCE</scope>
</reference>
<dbReference type="InterPro" id="IPR008978">
    <property type="entry name" value="HSP20-like_chaperone"/>
</dbReference>
<gene>
    <name evidence="1" type="ORF">CEURO_LOCUS7253</name>
</gene>